<organism evidence="1 2">
    <name type="scientific">Populus trichocarpa</name>
    <name type="common">Western balsam poplar</name>
    <name type="synonym">Populus balsamifera subsp. trichocarpa</name>
    <dbReference type="NCBI Taxonomy" id="3694"/>
    <lineage>
        <taxon>Eukaryota</taxon>
        <taxon>Viridiplantae</taxon>
        <taxon>Streptophyta</taxon>
        <taxon>Embryophyta</taxon>
        <taxon>Tracheophyta</taxon>
        <taxon>Spermatophyta</taxon>
        <taxon>Magnoliopsida</taxon>
        <taxon>eudicotyledons</taxon>
        <taxon>Gunneridae</taxon>
        <taxon>Pentapetalae</taxon>
        <taxon>rosids</taxon>
        <taxon>fabids</taxon>
        <taxon>Malpighiales</taxon>
        <taxon>Salicaceae</taxon>
        <taxon>Saliceae</taxon>
        <taxon>Populus</taxon>
    </lineage>
</organism>
<dbReference type="Proteomes" id="UP000006729">
    <property type="component" value="Chromosome 3"/>
</dbReference>
<comment type="caution">
    <text evidence="1">The sequence shown here is derived from an EMBL/GenBank/DDBJ whole genome shotgun (WGS) entry which is preliminary data.</text>
</comment>
<accession>A0ACC0T767</accession>
<gene>
    <name evidence="1" type="ORF">POPTR_003G016275v4</name>
</gene>
<evidence type="ECO:0000313" key="1">
    <source>
        <dbReference type="EMBL" id="KAI9397372.1"/>
    </source>
</evidence>
<proteinExistence type="predicted"/>
<sequence>MRLGALMILNYRKRPSNFIRICSALRVICSRNVLRRIKHDISELSPMKFASSLGKYLRFPLIQGRVKRPDFNFIIDRIQSRLVDWKTKVA</sequence>
<keyword evidence="2" id="KW-1185">Reference proteome</keyword>
<dbReference type="EMBL" id="CM009292">
    <property type="protein sequence ID" value="KAI9397372.1"/>
    <property type="molecule type" value="Genomic_DNA"/>
</dbReference>
<reference evidence="1 2" key="1">
    <citation type="journal article" date="2006" name="Science">
        <title>The genome of black cottonwood, Populus trichocarpa (Torr. &amp; Gray).</title>
        <authorList>
            <person name="Tuskan G.A."/>
            <person name="Difazio S."/>
            <person name="Jansson S."/>
            <person name="Bohlmann J."/>
            <person name="Grigoriev I."/>
            <person name="Hellsten U."/>
            <person name="Putnam N."/>
            <person name="Ralph S."/>
            <person name="Rombauts S."/>
            <person name="Salamov A."/>
            <person name="Schein J."/>
            <person name="Sterck L."/>
            <person name="Aerts A."/>
            <person name="Bhalerao R.R."/>
            <person name="Bhalerao R.P."/>
            <person name="Blaudez D."/>
            <person name="Boerjan W."/>
            <person name="Brun A."/>
            <person name="Brunner A."/>
            <person name="Busov V."/>
            <person name="Campbell M."/>
            <person name="Carlson J."/>
            <person name="Chalot M."/>
            <person name="Chapman J."/>
            <person name="Chen G.L."/>
            <person name="Cooper D."/>
            <person name="Coutinho P.M."/>
            <person name="Couturier J."/>
            <person name="Covert S."/>
            <person name="Cronk Q."/>
            <person name="Cunningham R."/>
            <person name="Davis J."/>
            <person name="Degroeve S."/>
            <person name="Dejardin A."/>
            <person name="Depamphilis C."/>
            <person name="Detter J."/>
            <person name="Dirks B."/>
            <person name="Dubchak I."/>
            <person name="Duplessis S."/>
            <person name="Ehlting J."/>
            <person name="Ellis B."/>
            <person name="Gendler K."/>
            <person name="Goodstein D."/>
            <person name="Gribskov M."/>
            <person name="Grimwood J."/>
            <person name="Groover A."/>
            <person name="Gunter L."/>
            <person name="Hamberger B."/>
            <person name="Heinze B."/>
            <person name="Helariutta Y."/>
            <person name="Henrissat B."/>
            <person name="Holligan D."/>
            <person name="Holt R."/>
            <person name="Huang W."/>
            <person name="Islam-Faridi N."/>
            <person name="Jones S."/>
            <person name="Jones-Rhoades M."/>
            <person name="Jorgensen R."/>
            <person name="Joshi C."/>
            <person name="Kangasjarvi J."/>
            <person name="Karlsson J."/>
            <person name="Kelleher C."/>
            <person name="Kirkpatrick R."/>
            <person name="Kirst M."/>
            <person name="Kohler A."/>
            <person name="Kalluri U."/>
            <person name="Larimer F."/>
            <person name="Leebens-Mack J."/>
            <person name="Leple J.C."/>
            <person name="Locascio P."/>
            <person name="Lou Y."/>
            <person name="Lucas S."/>
            <person name="Martin F."/>
            <person name="Montanini B."/>
            <person name="Napoli C."/>
            <person name="Nelson D.R."/>
            <person name="Nelson C."/>
            <person name="Nieminen K."/>
            <person name="Nilsson O."/>
            <person name="Pereda V."/>
            <person name="Peter G."/>
            <person name="Philippe R."/>
            <person name="Pilate G."/>
            <person name="Poliakov A."/>
            <person name="Razumovskaya J."/>
            <person name="Richardson P."/>
            <person name="Rinaldi C."/>
            <person name="Ritland K."/>
            <person name="Rouze P."/>
            <person name="Ryaboy D."/>
            <person name="Schmutz J."/>
            <person name="Schrader J."/>
            <person name="Segerman B."/>
            <person name="Shin H."/>
            <person name="Siddiqui A."/>
            <person name="Sterky F."/>
            <person name="Terry A."/>
            <person name="Tsai C.J."/>
            <person name="Uberbacher E."/>
            <person name="Unneberg P."/>
            <person name="Vahala J."/>
            <person name="Wall K."/>
            <person name="Wessler S."/>
            <person name="Yang G."/>
            <person name="Yin T."/>
            <person name="Douglas C."/>
            <person name="Marra M."/>
            <person name="Sandberg G."/>
            <person name="Van de Peer Y."/>
            <person name="Rokhsar D."/>
        </authorList>
    </citation>
    <scope>NUCLEOTIDE SEQUENCE [LARGE SCALE GENOMIC DNA]</scope>
    <source>
        <strain evidence="2">cv. Nisqually</strain>
    </source>
</reference>
<protein>
    <submittedName>
        <fullName evidence="1">Uncharacterized protein</fullName>
    </submittedName>
</protein>
<name>A0ACC0T767_POPTR</name>
<evidence type="ECO:0000313" key="2">
    <source>
        <dbReference type="Proteomes" id="UP000006729"/>
    </source>
</evidence>